<comment type="caution">
    <text evidence="2">The sequence shown here is derived from an EMBL/GenBank/DDBJ whole genome shotgun (WGS) entry which is preliminary data.</text>
</comment>
<accession>A0A0N8GNJ2</accession>
<dbReference type="Gene3D" id="1.25.40.10">
    <property type="entry name" value="Tetratricopeptide repeat domain"/>
    <property type="match status" value="4"/>
</dbReference>
<name>A0A0N8GNJ2_9CHLR</name>
<dbReference type="InterPro" id="IPR019734">
    <property type="entry name" value="TPR_rpt"/>
</dbReference>
<gene>
    <name evidence="2" type="ORF">ADN00_07200</name>
</gene>
<organism evidence="2 3">
    <name type="scientific">Ornatilinea apprima</name>
    <dbReference type="NCBI Taxonomy" id="1134406"/>
    <lineage>
        <taxon>Bacteria</taxon>
        <taxon>Bacillati</taxon>
        <taxon>Chloroflexota</taxon>
        <taxon>Anaerolineae</taxon>
        <taxon>Anaerolineales</taxon>
        <taxon>Anaerolineaceae</taxon>
        <taxon>Ornatilinea</taxon>
    </lineage>
</organism>
<dbReference type="SUPFAM" id="SSF48452">
    <property type="entry name" value="TPR-like"/>
    <property type="match status" value="1"/>
</dbReference>
<evidence type="ECO:0000313" key="3">
    <source>
        <dbReference type="Proteomes" id="UP000050417"/>
    </source>
</evidence>
<evidence type="ECO:0008006" key="4">
    <source>
        <dbReference type="Google" id="ProtNLM"/>
    </source>
</evidence>
<dbReference type="AlphaFoldDB" id="A0A0N8GNJ2"/>
<proteinExistence type="predicted"/>
<protein>
    <recommendedName>
        <fullName evidence="4">Tetratricopeptide repeat-like domain-containing protein</fullName>
    </recommendedName>
</protein>
<dbReference type="EMBL" id="LGCL01000019">
    <property type="protein sequence ID" value="KPL78250.1"/>
    <property type="molecule type" value="Genomic_DNA"/>
</dbReference>
<reference evidence="2 3" key="1">
    <citation type="submission" date="2015-07" db="EMBL/GenBank/DDBJ databases">
        <title>Genome sequence of Ornatilinea apprima DSM 23815.</title>
        <authorList>
            <person name="Hemp J."/>
            <person name="Ward L.M."/>
            <person name="Pace L.A."/>
            <person name="Fischer W.W."/>
        </authorList>
    </citation>
    <scope>NUCLEOTIDE SEQUENCE [LARGE SCALE GENOMIC DNA]</scope>
    <source>
        <strain evidence="2 3">P3M-1</strain>
    </source>
</reference>
<keyword evidence="1" id="KW-0802">TPR repeat</keyword>
<evidence type="ECO:0000313" key="2">
    <source>
        <dbReference type="EMBL" id="KPL78250.1"/>
    </source>
</evidence>
<dbReference type="PROSITE" id="PS50005">
    <property type="entry name" value="TPR"/>
    <property type="match status" value="1"/>
</dbReference>
<keyword evidence="3" id="KW-1185">Reference proteome</keyword>
<dbReference type="InterPro" id="IPR037919">
    <property type="entry name" value="OGT"/>
</dbReference>
<dbReference type="OrthoDB" id="161703at2"/>
<sequence>MQERISFALAARIILPLCLLVALQIQPTPVAIQQSLAAQTQPDASPQDQAYGLEQALAREPWRAQLWEQVGFLRAQTGDDQRAVEAWEKSTFLSARGKEALAASYLRLGNREKALALWLDEIHRGRASESAFRQAVGLLREEGRFDEALQLVEDWRQARPESAEAAYTWAVLRLGAGEEPANLLDSLQTGRSYSPQAADALTAAIQALPAERDLAYQKMRLASVLARFGEWDAARGLLEQAVELEGASAEAWALLGEAIFQTGGDGWDAFERAQALNPTSAEIKVLLGLRYRQSGQPEIALGYLQEAARLQPYEGRWQVEIAETLADLGRISSALEHYTQAVAIAPRDSEIAKSLVRFTGNTSVGIQTVGIPAARNLILLDEQDPESQDLMGWLLMKQGDTTSAERFFHQALRLQADYLPAHYHLGQLYLLLNRRADAAYHLMLVIEELPEGEDMRANAERLLKP</sequence>
<dbReference type="PANTHER" id="PTHR44366:SF1">
    <property type="entry name" value="UDP-N-ACETYLGLUCOSAMINE--PEPTIDE N-ACETYLGLUCOSAMINYLTRANSFERASE 110 KDA SUBUNIT"/>
    <property type="match status" value="1"/>
</dbReference>
<dbReference type="PANTHER" id="PTHR44366">
    <property type="entry name" value="UDP-N-ACETYLGLUCOSAMINE--PEPTIDE N-ACETYLGLUCOSAMINYLTRANSFERASE 110 KDA SUBUNIT"/>
    <property type="match status" value="1"/>
</dbReference>
<dbReference type="Pfam" id="PF13428">
    <property type="entry name" value="TPR_14"/>
    <property type="match status" value="1"/>
</dbReference>
<dbReference type="Pfam" id="PF13432">
    <property type="entry name" value="TPR_16"/>
    <property type="match status" value="1"/>
</dbReference>
<dbReference type="Proteomes" id="UP000050417">
    <property type="component" value="Unassembled WGS sequence"/>
</dbReference>
<dbReference type="RefSeq" id="WP_075062305.1">
    <property type="nucleotide sequence ID" value="NZ_LGCL01000019.1"/>
</dbReference>
<dbReference type="InterPro" id="IPR011990">
    <property type="entry name" value="TPR-like_helical_dom_sf"/>
</dbReference>
<dbReference type="Pfam" id="PF14559">
    <property type="entry name" value="TPR_19"/>
    <property type="match status" value="1"/>
</dbReference>
<dbReference type="GO" id="GO:0097363">
    <property type="term" value="F:protein O-acetylglucosaminyltransferase activity"/>
    <property type="evidence" value="ECO:0007669"/>
    <property type="project" value="TreeGrafter"/>
</dbReference>
<dbReference type="GO" id="GO:0006493">
    <property type="term" value="P:protein O-linked glycosylation"/>
    <property type="evidence" value="ECO:0007669"/>
    <property type="project" value="InterPro"/>
</dbReference>
<feature type="repeat" description="TPR" evidence="1">
    <location>
        <begin position="281"/>
        <end position="314"/>
    </location>
</feature>
<dbReference type="STRING" id="1134406.ADN00_07200"/>
<evidence type="ECO:0000256" key="1">
    <source>
        <dbReference type="PROSITE-ProRule" id="PRU00339"/>
    </source>
</evidence>
<dbReference type="SMART" id="SM00028">
    <property type="entry name" value="TPR"/>
    <property type="match status" value="5"/>
</dbReference>